<sequence length="256" mass="29874">MAKSLFILGRNNYDQLKERSLNATDMFLDLVEILNELMAKELRSAVVKFYKIKFLHDFSNYMINMEEIIDIMDHCLVEPVEKINFIRNQFHGMIKNFEDVRHFDTVDKCHNELPDEVAAAHCILHQAVLFNETMQESLVSIVEIKTKQCARDVNASLYDVKKCLDNFVPNFFDQLLVDAYSENCEYLKVVNASMTDFTTDKWRNSHQTLFPQKWENLVSKLKEKAKSLYGNIQEPLYMTLFSANISSQDIVKALYA</sequence>
<protein>
    <submittedName>
        <fullName evidence="1">Uncharacterized protein</fullName>
    </submittedName>
</protein>
<accession>A0AAV1J3P7</accession>
<keyword evidence="2" id="KW-1185">Reference proteome</keyword>
<dbReference type="Proteomes" id="UP001497472">
    <property type="component" value="Unassembled WGS sequence"/>
</dbReference>
<proteinExistence type="predicted"/>
<gene>
    <name evidence="1" type="ORF">LNINA_LOCUS3479</name>
</gene>
<name>A0AAV1J3P7_9NEOP</name>
<reference evidence="1 2" key="1">
    <citation type="submission" date="2023-11" db="EMBL/GenBank/DDBJ databases">
        <authorList>
            <person name="Okamura Y."/>
        </authorList>
    </citation>
    <scope>NUCLEOTIDE SEQUENCE [LARGE SCALE GENOMIC DNA]</scope>
</reference>
<evidence type="ECO:0000313" key="2">
    <source>
        <dbReference type="Proteomes" id="UP001497472"/>
    </source>
</evidence>
<comment type="caution">
    <text evidence="1">The sequence shown here is derived from an EMBL/GenBank/DDBJ whole genome shotgun (WGS) entry which is preliminary data.</text>
</comment>
<organism evidence="1 2">
    <name type="scientific">Leptosia nina</name>
    <dbReference type="NCBI Taxonomy" id="320188"/>
    <lineage>
        <taxon>Eukaryota</taxon>
        <taxon>Metazoa</taxon>
        <taxon>Ecdysozoa</taxon>
        <taxon>Arthropoda</taxon>
        <taxon>Hexapoda</taxon>
        <taxon>Insecta</taxon>
        <taxon>Pterygota</taxon>
        <taxon>Neoptera</taxon>
        <taxon>Endopterygota</taxon>
        <taxon>Lepidoptera</taxon>
        <taxon>Glossata</taxon>
        <taxon>Ditrysia</taxon>
        <taxon>Papilionoidea</taxon>
        <taxon>Pieridae</taxon>
        <taxon>Pierinae</taxon>
        <taxon>Leptosia</taxon>
    </lineage>
</organism>
<dbReference type="AlphaFoldDB" id="A0AAV1J3P7"/>
<dbReference type="EMBL" id="CAVLEF010000004">
    <property type="protein sequence ID" value="CAK1543677.1"/>
    <property type="molecule type" value="Genomic_DNA"/>
</dbReference>
<evidence type="ECO:0000313" key="1">
    <source>
        <dbReference type="EMBL" id="CAK1543677.1"/>
    </source>
</evidence>